<accession>A0ABV0ZJ85</accession>
<keyword evidence="2" id="KW-1185">Reference proteome</keyword>
<evidence type="ECO:0000313" key="1">
    <source>
        <dbReference type="EMBL" id="MEQ2306066.1"/>
    </source>
</evidence>
<evidence type="ECO:0000313" key="2">
    <source>
        <dbReference type="Proteomes" id="UP001469553"/>
    </source>
</evidence>
<name>A0ABV0ZJ85_9TELE</name>
<comment type="caution">
    <text evidence="1">The sequence shown here is derived from an EMBL/GenBank/DDBJ whole genome shotgun (WGS) entry which is preliminary data.</text>
</comment>
<organism evidence="1 2">
    <name type="scientific">Ameca splendens</name>
    <dbReference type="NCBI Taxonomy" id="208324"/>
    <lineage>
        <taxon>Eukaryota</taxon>
        <taxon>Metazoa</taxon>
        <taxon>Chordata</taxon>
        <taxon>Craniata</taxon>
        <taxon>Vertebrata</taxon>
        <taxon>Euteleostomi</taxon>
        <taxon>Actinopterygii</taxon>
        <taxon>Neopterygii</taxon>
        <taxon>Teleostei</taxon>
        <taxon>Neoteleostei</taxon>
        <taxon>Acanthomorphata</taxon>
        <taxon>Ovalentaria</taxon>
        <taxon>Atherinomorphae</taxon>
        <taxon>Cyprinodontiformes</taxon>
        <taxon>Goodeidae</taxon>
        <taxon>Ameca</taxon>
    </lineage>
</organism>
<gene>
    <name evidence="1" type="ORF">AMECASPLE_004214</name>
</gene>
<dbReference type="Proteomes" id="UP001469553">
    <property type="component" value="Unassembled WGS sequence"/>
</dbReference>
<sequence length="55" mass="6433">SSQDVKIVSQRSCDLYSRIFLTCFPVFSLERLNPSTSYRRGQVQTYTCDVHIHFC</sequence>
<feature type="non-terminal residue" evidence="1">
    <location>
        <position position="55"/>
    </location>
</feature>
<reference evidence="1 2" key="1">
    <citation type="submission" date="2021-06" db="EMBL/GenBank/DDBJ databases">
        <authorList>
            <person name="Palmer J.M."/>
        </authorList>
    </citation>
    <scope>NUCLEOTIDE SEQUENCE [LARGE SCALE GENOMIC DNA]</scope>
    <source>
        <strain evidence="1 2">AS_MEX2019</strain>
        <tissue evidence="1">Muscle</tissue>
    </source>
</reference>
<feature type="non-terminal residue" evidence="1">
    <location>
        <position position="1"/>
    </location>
</feature>
<proteinExistence type="predicted"/>
<dbReference type="EMBL" id="JAHRIP010066009">
    <property type="protein sequence ID" value="MEQ2306066.1"/>
    <property type="molecule type" value="Genomic_DNA"/>
</dbReference>
<protein>
    <submittedName>
        <fullName evidence="1">Uncharacterized protein</fullName>
    </submittedName>
</protein>